<keyword evidence="1" id="KW-0805">Transcription regulation</keyword>
<evidence type="ECO:0000256" key="3">
    <source>
        <dbReference type="ARBA" id="ARBA00023163"/>
    </source>
</evidence>
<comment type="caution">
    <text evidence="6">The sequence shown here is derived from an EMBL/GenBank/DDBJ whole genome shotgun (WGS) entry which is preliminary data.</text>
</comment>
<feature type="compositionally biased region" description="Basic and acidic residues" evidence="4">
    <location>
        <begin position="1"/>
        <end position="18"/>
    </location>
</feature>
<proteinExistence type="predicted"/>
<keyword evidence="2 6" id="KW-0238">DNA-binding</keyword>
<gene>
    <name evidence="6" type="ORF">GGR25_000034</name>
</gene>
<dbReference type="InterPro" id="IPR008920">
    <property type="entry name" value="TF_FadR/GntR_C"/>
</dbReference>
<evidence type="ECO:0000256" key="1">
    <source>
        <dbReference type="ARBA" id="ARBA00023015"/>
    </source>
</evidence>
<dbReference type="PANTHER" id="PTHR43537">
    <property type="entry name" value="TRANSCRIPTIONAL REGULATOR, GNTR FAMILY"/>
    <property type="match status" value="1"/>
</dbReference>
<keyword evidence="3" id="KW-0804">Transcription</keyword>
<dbReference type="GO" id="GO:0003677">
    <property type="term" value="F:DNA binding"/>
    <property type="evidence" value="ECO:0007669"/>
    <property type="project" value="UniProtKB-KW"/>
</dbReference>
<organism evidence="6 7">
    <name type="scientific">Kaistia hirudinis</name>
    <dbReference type="NCBI Taxonomy" id="1293440"/>
    <lineage>
        <taxon>Bacteria</taxon>
        <taxon>Pseudomonadati</taxon>
        <taxon>Pseudomonadota</taxon>
        <taxon>Alphaproteobacteria</taxon>
        <taxon>Hyphomicrobiales</taxon>
        <taxon>Kaistiaceae</taxon>
        <taxon>Kaistia</taxon>
    </lineage>
</organism>
<dbReference type="Gene3D" id="1.10.10.10">
    <property type="entry name" value="Winged helix-like DNA-binding domain superfamily/Winged helix DNA-binding domain"/>
    <property type="match status" value="1"/>
</dbReference>
<reference evidence="6 7" key="1">
    <citation type="submission" date="2020-08" db="EMBL/GenBank/DDBJ databases">
        <title>Genomic Encyclopedia of Type Strains, Phase IV (KMG-IV): sequencing the most valuable type-strain genomes for metagenomic binning, comparative biology and taxonomic classification.</title>
        <authorList>
            <person name="Goeker M."/>
        </authorList>
    </citation>
    <scope>NUCLEOTIDE SEQUENCE [LARGE SCALE GENOMIC DNA]</scope>
    <source>
        <strain evidence="6 7">DSM 25966</strain>
    </source>
</reference>
<dbReference type="InterPro" id="IPR036388">
    <property type="entry name" value="WH-like_DNA-bd_sf"/>
</dbReference>
<dbReference type="SMART" id="SM00345">
    <property type="entry name" value="HTH_GNTR"/>
    <property type="match status" value="1"/>
</dbReference>
<evidence type="ECO:0000256" key="4">
    <source>
        <dbReference type="SAM" id="MobiDB-lite"/>
    </source>
</evidence>
<accession>A0A840AK99</accession>
<dbReference type="CDD" id="cd07377">
    <property type="entry name" value="WHTH_GntR"/>
    <property type="match status" value="1"/>
</dbReference>
<feature type="region of interest" description="Disordered" evidence="4">
    <location>
        <begin position="1"/>
        <end position="25"/>
    </location>
</feature>
<evidence type="ECO:0000313" key="7">
    <source>
        <dbReference type="Proteomes" id="UP000553963"/>
    </source>
</evidence>
<dbReference type="Pfam" id="PF07729">
    <property type="entry name" value="FCD"/>
    <property type="match status" value="1"/>
</dbReference>
<dbReference type="PRINTS" id="PR00035">
    <property type="entry name" value="HTHGNTR"/>
</dbReference>
<dbReference type="RefSeq" id="WP_183396719.1">
    <property type="nucleotide sequence ID" value="NZ_JACIDS010000001.1"/>
</dbReference>
<dbReference type="InterPro" id="IPR011711">
    <property type="entry name" value="GntR_C"/>
</dbReference>
<dbReference type="PANTHER" id="PTHR43537:SF49">
    <property type="entry name" value="TRANSCRIPTIONAL REGULATORY PROTEIN"/>
    <property type="match status" value="1"/>
</dbReference>
<dbReference type="SUPFAM" id="SSF48008">
    <property type="entry name" value="GntR ligand-binding domain-like"/>
    <property type="match status" value="1"/>
</dbReference>
<keyword evidence="7" id="KW-1185">Reference proteome</keyword>
<dbReference type="PROSITE" id="PS50949">
    <property type="entry name" value="HTH_GNTR"/>
    <property type="match status" value="1"/>
</dbReference>
<dbReference type="InterPro" id="IPR036390">
    <property type="entry name" value="WH_DNA-bd_sf"/>
</dbReference>
<dbReference type="Gene3D" id="1.20.120.530">
    <property type="entry name" value="GntR ligand-binding domain-like"/>
    <property type="match status" value="1"/>
</dbReference>
<dbReference type="EMBL" id="JACIDS010000001">
    <property type="protein sequence ID" value="MBB3929015.1"/>
    <property type="molecule type" value="Genomic_DNA"/>
</dbReference>
<dbReference type="SMART" id="SM00895">
    <property type="entry name" value="FCD"/>
    <property type="match status" value="1"/>
</dbReference>
<evidence type="ECO:0000313" key="6">
    <source>
        <dbReference type="EMBL" id="MBB3929015.1"/>
    </source>
</evidence>
<evidence type="ECO:0000259" key="5">
    <source>
        <dbReference type="PROSITE" id="PS50949"/>
    </source>
</evidence>
<dbReference type="AlphaFoldDB" id="A0A840AK99"/>
<dbReference type="SUPFAM" id="SSF46785">
    <property type="entry name" value="Winged helix' DNA-binding domain"/>
    <property type="match status" value="1"/>
</dbReference>
<evidence type="ECO:0000256" key="2">
    <source>
        <dbReference type="ARBA" id="ARBA00023125"/>
    </source>
</evidence>
<name>A0A840AK99_9HYPH</name>
<dbReference type="Proteomes" id="UP000553963">
    <property type="component" value="Unassembled WGS sequence"/>
</dbReference>
<sequence>MSARERDQLAVKDEEPALRSRSGTLSDDLRNALEEQIVSGKLPPGARLDEAEIAAQFNVSRTPVREALKALTATGLVEVRGRQGVTVATITIPILLEMFEMMAALEGLCAKLAARRATLTEKANLRAIHAKLVQALDSQDPERFYAINHEFHDALYDAAHTHFLAGQTRALRRRVAGYRRHVTHQPGRMAATIGEHERILEAIERADAETAFRAASEHVNLLGDDMADFISSLPPAFTQPV</sequence>
<protein>
    <submittedName>
        <fullName evidence="6">DNA-binding GntR family transcriptional regulator</fullName>
    </submittedName>
</protein>
<dbReference type="InterPro" id="IPR000524">
    <property type="entry name" value="Tscrpt_reg_HTH_GntR"/>
</dbReference>
<dbReference type="Pfam" id="PF00392">
    <property type="entry name" value="GntR"/>
    <property type="match status" value="1"/>
</dbReference>
<feature type="domain" description="HTH gntR-type" evidence="5">
    <location>
        <begin position="23"/>
        <end position="90"/>
    </location>
</feature>
<dbReference type="GO" id="GO:0003700">
    <property type="term" value="F:DNA-binding transcription factor activity"/>
    <property type="evidence" value="ECO:0007669"/>
    <property type="project" value="InterPro"/>
</dbReference>